<protein>
    <submittedName>
        <fullName evidence="1">Uncharacterized protein</fullName>
    </submittedName>
</protein>
<dbReference type="AlphaFoldDB" id="A0A9Y2AJ75"/>
<dbReference type="KEGG" id="sgbi:P3F81_12290"/>
<proteinExistence type="predicted"/>
<keyword evidence="2" id="KW-1185">Reference proteome</keyword>
<sequence length="61" mass="7049">MKENQKVRAFIHSKRDFAVATLIRQVDGNKYIAEYEGITCTAIFNPITCLYYVDDLYGKVN</sequence>
<evidence type="ECO:0000313" key="1">
    <source>
        <dbReference type="EMBL" id="WIW70648.1"/>
    </source>
</evidence>
<gene>
    <name evidence="1" type="ORF">P3F81_12290</name>
</gene>
<name>A0A9Y2AJ75_9FIRM</name>
<evidence type="ECO:0000313" key="2">
    <source>
        <dbReference type="Proteomes" id="UP001243623"/>
    </source>
</evidence>
<dbReference type="EMBL" id="CP120678">
    <property type="protein sequence ID" value="WIW70648.1"/>
    <property type="molecule type" value="Genomic_DNA"/>
</dbReference>
<reference evidence="1" key="1">
    <citation type="submission" date="2023-03" db="EMBL/GenBank/DDBJ databases">
        <title>Selenobaculum gbiensis gen. nov. sp. nov., a new bacterium isolated from the gut microbiota of IBD patient.</title>
        <authorList>
            <person name="Yeo S."/>
            <person name="Park H."/>
            <person name="Huh C.S."/>
        </authorList>
    </citation>
    <scope>NUCLEOTIDE SEQUENCE</scope>
    <source>
        <strain evidence="1">ICN-92133</strain>
    </source>
</reference>
<accession>A0A9Y2AJ75</accession>
<dbReference type="RefSeq" id="WP_147669530.1">
    <property type="nucleotide sequence ID" value="NZ_CP120678.1"/>
</dbReference>
<dbReference type="Proteomes" id="UP001243623">
    <property type="component" value="Chromosome"/>
</dbReference>
<organism evidence="1 2">
    <name type="scientific">Selenobaculum gibii</name>
    <dbReference type="NCBI Taxonomy" id="3054208"/>
    <lineage>
        <taxon>Bacteria</taxon>
        <taxon>Bacillati</taxon>
        <taxon>Bacillota</taxon>
        <taxon>Negativicutes</taxon>
        <taxon>Selenomonadales</taxon>
        <taxon>Selenomonadaceae</taxon>
        <taxon>Selenobaculum</taxon>
    </lineage>
</organism>